<evidence type="ECO:0000256" key="17">
    <source>
        <dbReference type="RuleBase" id="RU003691"/>
    </source>
</evidence>
<dbReference type="PRINTS" id="PR00411">
    <property type="entry name" value="PNDRDTASEI"/>
</dbReference>
<evidence type="ECO:0000256" key="15">
    <source>
        <dbReference type="PIRSR" id="PIRSR000350-3"/>
    </source>
</evidence>
<feature type="binding site" evidence="15">
    <location>
        <position position="134"/>
    </location>
    <ligand>
        <name>FAD</name>
        <dbReference type="ChEBI" id="CHEBI:57692"/>
    </ligand>
</feature>
<dbReference type="InterPro" id="IPR016156">
    <property type="entry name" value="FAD/NAD-linked_Rdtase_dimer_sf"/>
</dbReference>
<dbReference type="InterPro" id="IPR001100">
    <property type="entry name" value="Pyr_nuc-diS_OxRdtase"/>
</dbReference>
<sequence length="501" mass="54865">MSVPLSTAATKIYDLVVLGAGSGGLEAAWNSAVLHNAKVAVIEPQLRHGPPLFSALGGTCVNVGCIPKKLMYYAAEQRISRDIFSGLGWKYSNDPVIDWTKMMEKKDAIISDINESYIGMFRDTKNLDLIQGWGVINSDAKSVRVYDSVPKNTDETSHMLQTKHILISTGSWPFQPPFEGIEHTITSNEFFYLQEKPKKAVIVGGGYIAMEFLSMLNGLGVEETHLVYRGNLPLKGFDVSVRTELLRQLHERKDMTLHLEDTIVSVSNGSSGKTVRTVNGKTLENVDCVIVCTGRRPRTAGIGLEDAGISLDSDTGAVTVDNFNRTNVDRVWAVGDVTDRVSLTPVAIHEGRCVADSMFGSSLQSIDHRCIPKAVFSIPSIACVGLTEEEVIAQKIDAEVYMTKFTPLKYNAIPEGNTLHKAVIKMIVRKADKVVIGVHMLESSASEAIQSVAVCIRMQAKISDFYSTIGLHPSSAEELCSMREPSYFLIQGKKCDTVADQ</sequence>
<evidence type="ECO:0000259" key="19">
    <source>
        <dbReference type="Pfam" id="PF07992"/>
    </source>
</evidence>
<evidence type="ECO:0000256" key="4">
    <source>
        <dbReference type="ARBA" id="ARBA00013018"/>
    </source>
</evidence>
<comment type="catalytic activity">
    <reaction evidence="13">
        <text>trypanothione + NADP(+) = trypanothione disulfide + NADPH + H(+)</text>
        <dbReference type="Rhea" id="RHEA:16757"/>
        <dbReference type="ChEBI" id="CHEBI:15378"/>
        <dbReference type="ChEBI" id="CHEBI:57783"/>
        <dbReference type="ChEBI" id="CHEBI:58290"/>
        <dbReference type="ChEBI" id="CHEBI:58349"/>
        <dbReference type="ChEBI" id="CHEBI:58661"/>
        <dbReference type="EC" id="1.8.1.12"/>
    </reaction>
</comment>
<keyword evidence="9 17" id="KW-0560">Oxidoreductase</keyword>
<protein>
    <recommendedName>
        <fullName evidence="5">Trypanothione reductase</fullName>
        <ecNumber evidence="4">1.8.1.12</ecNumber>
    </recommendedName>
    <alternativeName>
        <fullName evidence="12">N(1),N(8)-bis(glutathionyl)spermidine reductase</fullName>
    </alternativeName>
</protein>
<feature type="binding site" evidence="15">
    <location>
        <position position="69"/>
    </location>
    <ligand>
        <name>FAD</name>
        <dbReference type="ChEBI" id="CHEBI:57692"/>
    </ligand>
</feature>
<dbReference type="GO" id="GO:0034599">
    <property type="term" value="P:cellular response to oxidative stress"/>
    <property type="evidence" value="ECO:0007669"/>
    <property type="project" value="TreeGrafter"/>
</dbReference>
<feature type="active site" description="Proton acceptor" evidence="14">
    <location>
        <position position="472"/>
    </location>
</feature>
<dbReference type="InterPro" id="IPR012999">
    <property type="entry name" value="Pyr_OxRdtase_I_AS"/>
</dbReference>
<dbReference type="PIRSF" id="PIRSF000350">
    <property type="entry name" value="Mercury_reductase_MerA"/>
    <property type="match status" value="1"/>
</dbReference>
<evidence type="ECO:0000256" key="13">
    <source>
        <dbReference type="ARBA" id="ARBA00049331"/>
    </source>
</evidence>
<dbReference type="Pfam" id="PF02852">
    <property type="entry name" value="Pyr_redox_dim"/>
    <property type="match status" value="1"/>
</dbReference>
<dbReference type="Gene3D" id="3.50.50.60">
    <property type="entry name" value="FAD/NAD(P)-binding domain"/>
    <property type="match status" value="2"/>
</dbReference>
<dbReference type="PROSITE" id="PS00076">
    <property type="entry name" value="PYRIDINE_REDOX_1"/>
    <property type="match status" value="1"/>
</dbReference>
<keyword evidence="6" id="KW-0963">Cytoplasm</keyword>
<dbReference type="InterPro" id="IPR036188">
    <property type="entry name" value="FAD/NAD-bd_sf"/>
</dbReference>
<dbReference type="GO" id="GO:0015042">
    <property type="term" value="F:trypanothione-disulfide reductase (NADPH) activity"/>
    <property type="evidence" value="ECO:0007669"/>
    <property type="project" value="UniProtKB-EC"/>
</dbReference>
<feature type="binding site" evidence="15">
    <location>
        <begin position="204"/>
        <end position="211"/>
    </location>
    <ligand>
        <name>NAD(+)</name>
        <dbReference type="ChEBI" id="CHEBI:57540"/>
    </ligand>
</feature>
<dbReference type="GO" id="GO:0005739">
    <property type="term" value="C:mitochondrion"/>
    <property type="evidence" value="ECO:0007669"/>
    <property type="project" value="TreeGrafter"/>
</dbReference>
<feature type="domain" description="FAD/NAD(P)-binding" evidence="19">
    <location>
        <begin position="13"/>
        <end position="351"/>
    </location>
</feature>
<dbReference type="AlphaFoldDB" id="A0A7S4L7B8"/>
<dbReference type="Pfam" id="PF07992">
    <property type="entry name" value="Pyr_redox_2"/>
    <property type="match status" value="1"/>
</dbReference>
<evidence type="ECO:0000259" key="18">
    <source>
        <dbReference type="Pfam" id="PF02852"/>
    </source>
</evidence>
<accession>A0A7S4L7B8</accession>
<evidence type="ECO:0000256" key="10">
    <source>
        <dbReference type="ARBA" id="ARBA00023157"/>
    </source>
</evidence>
<organism evidence="20">
    <name type="scientific">Paramoeba aestuarina</name>
    <dbReference type="NCBI Taxonomy" id="180227"/>
    <lineage>
        <taxon>Eukaryota</taxon>
        <taxon>Amoebozoa</taxon>
        <taxon>Discosea</taxon>
        <taxon>Flabellinia</taxon>
        <taxon>Dactylopodida</taxon>
        <taxon>Paramoebidae</taxon>
        <taxon>Paramoeba</taxon>
    </lineage>
</organism>
<name>A0A7S4L7B8_9EUKA</name>
<dbReference type="PANTHER" id="PTHR42737">
    <property type="entry name" value="GLUTATHIONE REDUCTASE"/>
    <property type="match status" value="1"/>
</dbReference>
<dbReference type="PRINTS" id="PR00470">
    <property type="entry name" value="TRYPANRDTASE"/>
</dbReference>
<evidence type="ECO:0000256" key="6">
    <source>
        <dbReference type="ARBA" id="ARBA00022490"/>
    </source>
</evidence>
<dbReference type="InterPro" id="IPR004099">
    <property type="entry name" value="Pyr_nucl-diS_OxRdtase_dimer"/>
</dbReference>
<dbReference type="PRINTS" id="PR00368">
    <property type="entry name" value="FADPNR"/>
</dbReference>
<keyword evidence="8 15" id="KW-0274">FAD</keyword>
<evidence type="ECO:0000313" key="20">
    <source>
        <dbReference type="EMBL" id="CAE2317345.1"/>
    </source>
</evidence>
<evidence type="ECO:0000256" key="12">
    <source>
        <dbReference type="ARBA" id="ARBA00029937"/>
    </source>
</evidence>
<keyword evidence="11 17" id="KW-0676">Redox-active center</keyword>
<dbReference type="GO" id="GO:0006749">
    <property type="term" value="P:glutathione metabolic process"/>
    <property type="evidence" value="ECO:0007669"/>
    <property type="project" value="TreeGrafter"/>
</dbReference>
<comment type="similarity">
    <text evidence="3 17">Belongs to the class-I pyridine nucleotide-disulfide oxidoreductase family.</text>
</comment>
<evidence type="ECO:0000256" key="3">
    <source>
        <dbReference type="ARBA" id="ARBA00007532"/>
    </source>
</evidence>
<dbReference type="InterPro" id="IPR046952">
    <property type="entry name" value="GSHR/TRXR-like"/>
</dbReference>
<evidence type="ECO:0000256" key="11">
    <source>
        <dbReference type="ARBA" id="ARBA00023284"/>
    </source>
</evidence>
<comment type="subcellular location">
    <subcellularLocation>
        <location evidence="2">Cytoplasm</location>
    </subcellularLocation>
</comment>
<evidence type="ECO:0000256" key="5">
    <source>
        <dbReference type="ARBA" id="ARBA00013602"/>
    </source>
</evidence>
<evidence type="ECO:0000256" key="7">
    <source>
        <dbReference type="ARBA" id="ARBA00022630"/>
    </source>
</evidence>
<evidence type="ECO:0000256" key="14">
    <source>
        <dbReference type="PIRSR" id="PIRSR000350-2"/>
    </source>
</evidence>
<keyword evidence="10" id="KW-1015">Disulfide bond</keyword>
<keyword evidence="15" id="KW-0520">NAD</keyword>
<evidence type="ECO:0000256" key="16">
    <source>
        <dbReference type="PIRSR" id="PIRSR000350-4"/>
    </source>
</evidence>
<feature type="binding site" evidence="15">
    <location>
        <position position="294"/>
    </location>
    <ligand>
        <name>NAD(+)</name>
        <dbReference type="ChEBI" id="CHEBI:57540"/>
    </ligand>
</feature>
<feature type="binding site" evidence="15">
    <location>
        <begin position="169"/>
        <end position="171"/>
    </location>
    <ligand>
        <name>FAD</name>
        <dbReference type="ChEBI" id="CHEBI:57692"/>
    </ligand>
</feature>
<evidence type="ECO:0000256" key="9">
    <source>
        <dbReference type="ARBA" id="ARBA00023002"/>
    </source>
</evidence>
<reference evidence="20" key="1">
    <citation type="submission" date="2021-01" db="EMBL/GenBank/DDBJ databases">
        <authorList>
            <person name="Corre E."/>
            <person name="Pelletier E."/>
            <person name="Niang G."/>
            <person name="Scheremetjew M."/>
            <person name="Finn R."/>
            <person name="Kale V."/>
            <person name="Holt S."/>
            <person name="Cochrane G."/>
            <person name="Meng A."/>
            <person name="Brown T."/>
            <person name="Cohen L."/>
        </authorList>
    </citation>
    <scope>NUCLEOTIDE SEQUENCE</scope>
    <source>
        <strain evidence="20">SoJaBio B1-5/56/2</strain>
    </source>
</reference>
<dbReference type="InterPro" id="IPR001864">
    <property type="entry name" value="Trypnth_redctse"/>
</dbReference>
<dbReference type="EMBL" id="HBKR01025242">
    <property type="protein sequence ID" value="CAE2317345.1"/>
    <property type="molecule type" value="Transcribed_RNA"/>
</dbReference>
<dbReference type="SUPFAM" id="SSF51905">
    <property type="entry name" value="FAD/NAD(P)-binding domain"/>
    <property type="match status" value="1"/>
</dbReference>
<dbReference type="GO" id="GO:0004362">
    <property type="term" value="F:glutathione-disulfide reductase (NADPH) activity"/>
    <property type="evidence" value="ECO:0007669"/>
    <property type="project" value="TreeGrafter"/>
</dbReference>
<evidence type="ECO:0000256" key="1">
    <source>
        <dbReference type="ARBA" id="ARBA00003667"/>
    </source>
</evidence>
<evidence type="ECO:0000256" key="2">
    <source>
        <dbReference type="ARBA" id="ARBA00004496"/>
    </source>
</evidence>
<dbReference type="InterPro" id="IPR023753">
    <property type="entry name" value="FAD/NAD-binding_dom"/>
</dbReference>
<evidence type="ECO:0000256" key="8">
    <source>
        <dbReference type="ARBA" id="ARBA00022827"/>
    </source>
</evidence>
<feature type="binding site" evidence="15">
    <location>
        <position position="336"/>
    </location>
    <ligand>
        <name>FAD</name>
        <dbReference type="ChEBI" id="CHEBI:57692"/>
    </ligand>
</feature>
<keyword evidence="15" id="KW-0547">Nucleotide-binding</keyword>
<dbReference type="Gene3D" id="3.30.390.30">
    <property type="match status" value="1"/>
</dbReference>
<dbReference type="EC" id="1.8.1.12" evidence="4"/>
<proteinExistence type="inferred from homology"/>
<comment type="cofactor">
    <cofactor evidence="15">
        <name>FAD</name>
        <dbReference type="ChEBI" id="CHEBI:57692"/>
    </cofactor>
    <text evidence="15">Binds 1 FAD per subunit.</text>
</comment>
<dbReference type="GO" id="GO:0045454">
    <property type="term" value="P:cell redox homeostasis"/>
    <property type="evidence" value="ECO:0007669"/>
    <property type="project" value="InterPro"/>
</dbReference>
<dbReference type="GO" id="GO:0050660">
    <property type="term" value="F:flavin adenine dinucleotide binding"/>
    <property type="evidence" value="ECO:0007669"/>
    <property type="project" value="InterPro"/>
</dbReference>
<dbReference type="GO" id="GO:0005829">
    <property type="term" value="C:cytosol"/>
    <property type="evidence" value="ECO:0007669"/>
    <property type="project" value="TreeGrafter"/>
</dbReference>
<dbReference type="SUPFAM" id="SSF55424">
    <property type="entry name" value="FAD/NAD-linked reductases, dimerisation (C-terminal) domain"/>
    <property type="match status" value="1"/>
</dbReference>
<dbReference type="PANTHER" id="PTHR42737:SF2">
    <property type="entry name" value="GLUTATHIONE REDUCTASE"/>
    <property type="match status" value="1"/>
</dbReference>
<keyword evidence="7 17" id="KW-0285">Flavoprotein</keyword>
<comment type="function">
    <text evidence="1">Trypanothione is the parasite analog of glutathione; this enzyme is the equivalent of glutathione reductase.</text>
</comment>
<feature type="disulfide bond" description="Redox-active" evidence="16">
    <location>
        <begin position="60"/>
        <end position="65"/>
    </location>
</feature>
<gene>
    <name evidence="20" type="ORF">NAES01612_LOCUS16541</name>
</gene>
<feature type="domain" description="Pyridine nucleotide-disulphide oxidoreductase dimerisation" evidence="18">
    <location>
        <begin position="371"/>
        <end position="479"/>
    </location>
</feature>